<sequence length="275" mass="30113">MNQSRQGAIELVQLRAWVHRLALDLERASIRHTNLKREKKTIKLLERAVDGKPRGARRYVRTLLAAGVMRYKELQAPVENETLPDAIVFDFAADALWPLIHAPHPPNGWMAALSEIASPAISILSLDARKDLKTFGRVDRAEFQAQLADRRCAAGVLNMLRDLGDPRGTAPHLAALCLAGGVEAPDREENESPPKSTLRWILAGAAGAVASGVVGNRTDWAVVWVYEWLKDEAVAEHNTTEAGYLFLTYVEGDAHRGRAGGTGVLAGIFEALSWT</sequence>
<keyword evidence="2" id="KW-1185">Reference proteome</keyword>
<comment type="caution">
    <text evidence="1">The sequence shown here is derived from an EMBL/GenBank/DDBJ whole genome shotgun (WGS) entry which is preliminary data.</text>
</comment>
<evidence type="ECO:0000313" key="2">
    <source>
        <dbReference type="Proteomes" id="UP001369736"/>
    </source>
</evidence>
<accession>A0ABU8MEY2</accession>
<organism evidence="1 2">
    <name type="scientific">Actinomycetospora flava</name>
    <dbReference type="NCBI Taxonomy" id="3129232"/>
    <lineage>
        <taxon>Bacteria</taxon>
        <taxon>Bacillati</taxon>
        <taxon>Actinomycetota</taxon>
        <taxon>Actinomycetes</taxon>
        <taxon>Pseudonocardiales</taxon>
        <taxon>Pseudonocardiaceae</taxon>
        <taxon>Actinomycetospora</taxon>
    </lineage>
</organism>
<dbReference type="EMBL" id="JBBEGM010000023">
    <property type="protein sequence ID" value="MEJ2865895.1"/>
    <property type="molecule type" value="Genomic_DNA"/>
</dbReference>
<reference evidence="1 2" key="1">
    <citation type="submission" date="2024-03" db="EMBL/GenBank/DDBJ databases">
        <title>Actinomycetospora sp. OC33-EN07, a novel actinomycete isolated from wild orchid (Aerides multiflora).</title>
        <authorList>
            <person name="Suriyachadkun C."/>
        </authorList>
    </citation>
    <scope>NUCLEOTIDE SEQUENCE [LARGE SCALE GENOMIC DNA]</scope>
    <source>
        <strain evidence="1 2">OC33-EN07</strain>
    </source>
</reference>
<protein>
    <submittedName>
        <fullName evidence="1">Uncharacterized protein</fullName>
    </submittedName>
</protein>
<proteinExistence type="predicted"/>
<dbReference type="Proteomes" id="UP001369736">
    <property type="component" value="Unassembled WGS sequence"/>
</dbReference>
<dbReference type="RefSeq" id="WP_337707272.1">
    <property type="nucleotide sequence ID" value="NZ_JBBEGM010000023.1"/>
</dbReference>
<evidence type="ECO:0000313" key="1">
    <source>
        <dbReference type="EMBL" id="MEJ2865895.1"/>
    </source>
</evidence>
<gene>
    <name evidence="1" type="ORF">WCD58_32400</name>
</gene>
<name>A0ABU8MEY2_9PSEU</name>